<keyword evidence="5" id="KW-1185">Reference proteome</keyword>
<keyword evidence="2" id="KW-0812">Transmembrane</keyword>
<dbReference type="EMBL" id="CADEPI010000976">
    <property type="protein sequence ID" value="CAB3388888.1"/>
    <property type="molecule type" value="Genomic_DNA"/>
</dbReference>
<reference evidence="4 5" key="1">
    <citation type="submission" date="2020-04" db="EMBL/GenBank/DDBJ databases">
        <authorList>
            <person name="Alioto T."/>
            <person name="Alioto T."/>
            <person name="Gomez Garrido J."/>
        </authorList>
    </citation>
    <scope>NUCLEOTIDE SEQUENCE [LARGE SCALE GENOMIC DNA]</scope>
</reference>
<dbReference type="AlphaFoldDB" id="A0A8S1E2Z9"/>
<keyword evidence="3" id="KW-0732">Signal</keyword>
<feature type="signal peptide" evidence="3">
    <location>
        <begin position="1"/>
        <end position="16"/>
    </location>
</feature>
<evidence type="ECO:0000313" key="5">
    <source>
        <dbReference type="Proteomes" id="UP000494165"/>
    </source>
</evidence>
<gene>
    <name evidence="4" type="ORF">CLODIP_2_CD01381</name>
</gene>
<sequence>MKTIVLVVLLIGAVHALKFVRTSSGSLCVDDEEGKLRFEPQAPLKMNLGKVVVSNWDVSDMLHADFDLNAFVQTRLSNNLVHHANNVLEWSSNGMIVRGCEGDSWFSLGKNKFILPPGASSILARRSGYVHMLFTGGETRILLDEDHVLVVKNVFIAADVIYEWTPERDATSVMTVNAEGCIYFEASDGIDAVTLTTAEGSIEYRNKLAINMMNVHIGNVSLTIDEGDESEENRAIIYSSVYKCSNVIETESLIPTACVNAERSTVKTQTECGCVTCDTHSCVCEKCRSDDSRGNPPPSSTSSPTSDETGPRDQHFKPKSGVAALSLFVIIIAIVVVLMIGSPRRCQRNETSEEGIEMRAVQPMQESPAQHCESKQEVVPTQPIQEPAPPVVVTPSVTTTNIQISDDDDDDYVYIVPRGRARPRK</sequence>
<evidence type="ECO:0000256" key="2">
    <source>
        <dbReference type="SAM" id="Phobius"/>
    </source>
</evidence>
<keyword evidence="2" id="KW-0472">Membrane</keyword>
<feature type="transmembrane region" description="Helical" evidence="2">
    <location>
        <begin position="321"/>
        <end position="340"/>
    </location>
</feature>
<evidence type="ECO:0000256" key="3">
    <source>
        <dbReference type="SAM" id="SignalP"/>
    </source>
</evidence>
<dbReference type="Proteomes" id="UP000494165">
    <property type="component" value="Unassembled WGS sequence"/>
</dbReference>
<feature type="region of interest" description="Disordered" evidence="1">
    <location>
        <begin position="287"/>
        <end position="317"/>
    </location>
</feature>
<accession>A0A8S1E2Z9</accession>
<name>A0A8S1E2Z9_9INSE</name>
<comment type="caution">
    <text evidence="4">The sequence shown here is derived from an EMBL/GenBank/DDBJ whole genome shotgun (WGS) entry which is preliminary data.</text>
</comment>
<organism evidence="4 5">
    <name type="scientific">Cloeon dipterum</name>
    <dbReference type="NCBI Taxonomy" id="197152"/>
    <lineage>
        <taxon>Eukaryota</taxon>
        <taxon>Metazoa</taxon>
        <taxon>Ecdysozoa</taxon>
        <taxon>Arthropoda</taxon>
        <taxon>Hexapoda</taxon>
        <taxon>Insecta</taxon>
        <taxon>Pterygota</taxon>
        <taxon>Palaeoptera</taxon>
        <taxon>Ephemeroptera</taxon>
        <taxon>Pisciforma</taxon>
        <taxon>Baetidae</taxon>
        <taxon>Cloeon</taxon>
    </lineage>
</organism>
<evidence type="ECO:0000313" key="4">
    <source>
        <dbReference type="EMBL" id="CAB3388888.1"/>
    </source>
</evidence>
<proteinExistence type="predicted"/>
<feature type="chain" id="PRO_5035941747" description="Hyphally-regulated cell wall protein N-terminal domain-containing protein" evidence="3">
    <location>
        <begin position="17"/>
        <end position="425"/>
    </location>
</feature>
<protein>
    <recommendedName>
        <fullName evidence="6">Hyphally-regulated cell wall protein N-terminal domain-containing protein</fullName>
    </recommendedName>
</protein>
<keyword evidence="2" id="KW-1133">Transmembrane helix</keyword>
<evidence type="ECO:0000256" key="1">
    <source>
        <dbReference type="SAM" id="MobiDB-lite"/>
    </source>
</evidence>
<evidence type="ECO:0008006" key="6">
    <source>
        <dbReference type="Google" id="ProtNLM"/>
    </source>
</evidence>